<dbReference type="RefSeq" id="WP_242149956.1">
    <property type="nucleotide sequence ID" value="NZ_CP093379.1"/>
</dbReference>
<dbReference type="PANTHER" id="PTHR11102">
    <property type="entry name" value="SEL-1-LIKE PROTEIN"/>
    <property type="match status" value="1"/>
</dbReference>
<organism evidence="1 2">
    <name type="scientific">Ignatzschineria rhizosphaerae</name>
    <dbReference type="NCBI Taxonomy" id="2923279"/>
    <lineage>
        <taxon>Bacteria</taxon>
        <taxon>Pseudomonadati</taxon>
        <taxon>Pseudomonadota</taxon>
        <taxon>Gammaproteobacteria</taxon>
        <taxon>Cardiobacteriales</taxon>
        <taxon>Ignatzschineriaceae</taxon>
        <taxon>Ignatzschineria</taxon>
    </lineage>
</organism>
<dbReference type="EMBL" id="CP093379">
    <property type="protein sequence ID" value="UNM96416.1"/>
    <property type="molecule type" value="Genomic_DNA"/>
</dbReference>
<name>A0ABY3X0L8_9GAMM</name>
<keyword evidence="2" id="KW-1185">Reference proteome</keyword>
<proteinExistence type="predicted"/>
<reference evidence="1 2" key="1">
    <citation type="submission" date="2022-03" db="EMBL/GenBank/DDBJ databases">
        <title>Ignatzschineria rhizosphaerae HR5S32.</title>
        <authorList>
            <person name="Sun J.Q."/>
            <person name="Feng J.Y."/>
        </authorList>
    </citation>
    <scope>NUCLEOTIDE SEQUENCE [LARGE SCALE GENOMIC DNA]</scope>
    <source>
        <strain evidence="1 2">HR5S32</strain>
    </source>
</reference>
<evidence type="ECO:0000313" key="1">
    <source>
        <dbReference type="EMBL" id="UNM96416.1"/>
    </source>
</evidence>
<evidence type="ECO:0000313" key="2">
    <source>
        <dbReference type="Proteomes" id="UP000829542"/>
    </source>
</evidence>
<dbReference type="InterPro" id="IPR011990">
    <property type="entry name" value="TPR-like_helical_dom_sf"/>
</dbReference>
<dbReference type="SMART" id="SM00671">
    <property type="entry name" value="SEL1"/>
    <property type="match status" value="5"/>
</dbReference>
<dbReference type="Proteomes" id="UP000829542">
    <property type="component" value="Chromosome"/>
</dbReference>
<gene>
    <name evidence="1" type="ORF">MMG00_00645</name>
</gene>
<sequence length="438" mass="49345">MISYDVIKLKRELQALDEGNSERYNEQVRNQQMRCNFVLEHDHLYGEFLFPKGTLVNRYDPSDSGEPTYPLILSGFSAATFAEPTEIAGILATKIENRGLVELAEDQNVGPVYFYATKDGESGWTLDKTTPFMACKKGMVALFEVPSGAGFDINEEFWWKDKDGAEAHFKPSEWQFRYCDNSFTVEVSPAYGSDEAIAIENARLEQKAREDQKSQTIIKDGVLMDAEPVEFTLSYFLEGMGEYHFGSKREGGKADYSKAYQLFLQAADNEEEDAYYYLGMMNYHGQGTSQNREEALFWFNKAVEAGSDEAIGMIGRIYFEDESMQDYEQAVILFNKGAVKGSLIAEFYLGMMAVQGLGIEQDYQKGLEWFKKAANPMHAAGMTGYHQLGIDAMVNVGHIYARGLLGEKDLKSARNWYEKACLLESQSACTALESLNID</sequence>
<dbReference type="Gene3D" id="1.25.40.10">
    <property type="entry name" value="Tetratricopeptide repeat domain"/>
    <property type="match status" value="2"/>
</dbReference>
<accession>A0ABY3X0L8</accession>
<dbReference type="InterPro" id="IPR006597">
    <property type="entry name" value="Sel1-like"/>
</dbReference>
<dbReference type="InterPro" id="IPR050767">
    <property type="entry name" value="Sel1_AlgK"/>
</dbReference>
<dbReference type="SUPFAM" id="SSF81901">
    <property type="entry name" value="HCP-like"/>
    <property type="match status" value="1"/>
</dbReference>
<protein>
    <submittedName>
        <fullName evidence="1">Sel1 repeat family protein</fullName>
    </submittedName>
</protein>
<dbReference type="PANTHER" id="PTHR11102:SF160">
    <property type="entry name" value="ERAD-ASSOCIATED E3 UBIQUITIN-PROTEIN LIGASE COMPONENT HRD3"/>
    <property type="match status" value="1"/>
</dbReference>
<dbReference type="Pfam" id="PF08238">
    <property type="entry name" value="Sel1"/>
    <property type="match status" value="5"/>
</dbReference>